<feature type="domain" description="Rhamnogalacturonase A/B/Epimerase-like pectate lyase" evidence="3">
    <location>
        <begin position="83"/>
        <end position="287"/>
    </location>
</feature>
<keyword evidence="2" id="KW-0472">Membrane</keyword>
<dbReference type="EMBL" id="JACJVP010000023">
    <property type="protein sequence ID" value="MBB6671715.1"/>
    <property type="molecule type" value="Genomic_DNA"/>
</dbReference>
<dbReference type="InterPro" id="IPR006626">
    <property type="entry name" value="PbH1"/>
</dbReference>
<feature type="transmembrane region" description="Helical" evidence="2">
    <location>
        <begin position="20"/>
        <end position="40"/>
    </location>
</feature>
<accession>A0A7X0RSR0</accession>
<dbReference type="SMART" id="SM00710">
    <property type="entry name" value="PbH1"/>
    <property type="match status" value="9"/>
</dbReference>
<dbReference type="AlphaFoldDB" id="A0A7X0RSR0"/>
<dbReference type="PANTHER" id="PTHR22990:SF15">
    <property type="entry name" value="F-BOX ONLY PROTEIN 10"/>
    <property type="match status" value="1"/>
</dbReference>
<dbReference type="SUPFAM" id="SSF51126">
    <property type="entry name" value="Pectin lyase-like"/>
    <property type="match status" value="2"/>
</dbReference>
<reference evidence="5 6" key="1">
    <citation type="submission" date="2020-08" db="EMBL/GenBank/DDBJ databases">
        <title>Cohnella phylogeny.</title>
        <authorList>
            <person name="Dunlap C."/>
        </authorList>
    </citation>
    <scope>NUCLEOTIDE SEQUENCE [LARGE SCALE GENOMIC DNA]</scope>
    <source>
        <strain evidence="5 6">DSM 28246</strain>
    </source>
</reference>
<dbReference type="InterPro" id="IPR051550">
    <property type="entry name" value="SCF-Subunits/Alg-Epimerases"/>
</dbReference>
<dbReference type="Gene3D" id="2.160.20.10">
    <property type="entry name" value="Single-stranded right-handed beta-helix, Pectin lyase-like"/>
    <property type="match status" value="2"/>
</dbReference>
<dbReference type="InterPro" id="IPR011050">
    <property type="entry name" value="Pectin_lyase_fold/virulence"/>
</dbReference>
<keyword evidence="2" id="KW-1133">Transmembrane helix</keyword>
<gene>
    <name evidence="5" type="ORF">H7C19_13575</name>
</gene>
<evidence type="ECO:0000259" key="3">
    <source>
        <dbReference type="Pfam" id="PF12708"/>
    </source>
</evidence>
<keyword evidence="6" id="KW-1185">Reference proteome</keyword>
<dbReference type="Proteomes" id="UP000547209">
    <property type="component" value="Unassembled WGS sequence"/>
</dbReference>
<keyword evidence="1" id="KW-0677">Repeat</keyword>
<dbReference type="InterPro" id="IPR024535">
    <property type="entry name" value="RHGA/B-epi-like_pectate_lyase"/>
</dbReference>
<feature type="domain" description="Right handed beta helix" evidence="4">
    <location>
        <begin position="347"/>
        <end position="491"/>
    </location>
</feature>
<dbReference type="InterPro" id="IPR012334">
    <property type="entry name" value="Pectin_lyas_fold"/>
</dbReference>
<sequence>MNLRQGRSLRSGRTAWSAYLYGTLAFLAIAAAAAAAYAYFDRSRLSPGEGREQLSYAPDLSRIQPNALPVVSVDDKTAQKFVVTAYGARGNGKADDTAAIQAAVDKAGASGGGVVYLPKGVYLVSNTIVLKKNNVVLEGVGWEAELRMTKHPLRVVEIRGGVRNGVRNLQISLGAKGGVRNDQDEGIYVSTKASEFLIEKVLGNAKGIMVRGQVRNGIIRNNTIRDTLADGIHITGGSTDILIENNTLSGTGDDAIAVVSYKQQGLACERITIKGNKIAQSASRGIAHAGGNQVDILDNAIEDTSSSGILVVQDTHYDTFPASRTLVRGNRVTRAGSRNAKVGNPFGIEIAKGASEVSIIGNSVTESAGRGLSVTADETLIHDNTVAKSRGSGLDLQADGCTVTNNRFEENGEYGLVATNGHRLVIWGNRLQDNNADARPNVDNLLLQNCDDATVVNNESVETRNPARVERSYEVTGTCARLVFDRNVTTGTMSSEQVSCKA</sequence>
<dbReference type="PANTHER" id="PTHR22990">
    <property type="entry name" value="F-BOX ONLY PROTEIN"/>
    <property type="match status" value="1"/>
</dbReference>
<protein>
    <submittedName>
        <fullName evidence="5">Right-handed parallel beta-helix repeat-containing protein</fullName>
    </submittedName>
</protein>
<dbReference type="Pfam" id="PF13229">
    <property type="entry name" value="Beta_helix"/>
    <property type="match status" value="1"/>
</dbReference>
<evidence type="ECO:0000313" key="5">
    <source>
        <dbReference type="EMBL" id="MBB6671715.1"/>
    </source>
</evidence>
<proteinExistence type="predicted"/>
<evidence type="ECO:0000256" key="1">
    <source>
        <dbReference type="ARBA" id="ARBA00022737"/>
    </source>
</evidence>
<dbReference type="RefSeq" id="WP_185143188.1">
    <property type="nucleotide sequence ID" value="NZ_JACJVP010000023.1"/>
</dbReference>
<evidence type="ECO:0000256" key="2">
    <source>
        <dbReference type="SAM" id="Phobius"/>
    </source>
</evidence>
<comment type="caution">
    <text evidence="5">The sequence shown here is derived from an EMBL/GenBank/DDBJ whole genome shotgun (WGS) entry which is preliminary data.</text>
</comment>
<organism evidence="5 6">
    <name type="scientific">Cohnella nanjingensis</name>
    <dbReference type="NCBI Taxonomy" id="1387779"/>
    <lineage>
        <taxon>Bacteria</taxon>
        <taxon>Bacillati</taxon>
        <taxon>Bacillota</taxon>
        <taxon>Bacilli</taxon>
        <taxon>Bacillales</taxon>
        <taxon>Paenibacillaceae</taxon>
        <taxon>Cohnella</taxon>
    </lineage>
</organism>
<dbReference type="InterPro" id="IPR039448">
    <property type="entry name" value="Beta_helix"/>
</dbReference>
<keyword evidence="2" id="KW-0812">Transmembrane</keyword>
<evidence type="ECO:0000259" key="4">
    <source>
        <dbReference type="Pfam" id="PF13229"/>
    </source>
</evidence>
<dbReference type="Pfam" id="PF12708">
    <property type="entry name" value="Pect-lyase_RHGA_epim"/>
    <property type="match status" value="1"/>
</dbReference>
<name>A0A7X0RSR0_9BACL</name>
<evidence type="ECO:0000313" key="6">
    <source>
        <dbReference type="Proteomes" id="UP000547209"/>
    </source>
</evidence>